<dbReference type="Proteomes" id="UP000217763">
    <property type="component" value="Chromosome"/>
</dbReference>
<dbReference type="PANTHER" id="PTHR30346">
    <property type="entry name" value="TRANSCRIPTIONAL DUAL REGULATOR HCAR-RELATED"/>
    <property type="match status" value="1"/>
</dbReference>
<dbReference type="PROSITE" id="PS50931">
    <property type="entry name" value="HTH_LYSR"/>
    <property type="match status" value="1"/>
</dbReference>
<proteinExistence type="inferred from homology"/>
<evidence type="ECO:0000256" key="3">
    <source>
        <dbReference type="ARBA" id="ARBA00023125"/>
    </source>
</evidence>
<keyword evidence="2" id="KW-0805">Transcription regulation</keyword>
<evidence type="ECO:0000256" key="2">
    <source>
        <dbReference type="ARBA" id="ARBA00023015"/>
    </source>
</evidence>
<evidence type="ECO:0000256" key="1">
    <source>
        <dbReference type="ARBA" id="ARBA00009437"/>
    </source>
</evidence>
<reference evidence="6" key="1">
    <citation type="submission" date="2015-09" db="EMBL/GenBank/DDBJ databases">
        <authorList>
            <person name="Shao Z."/>
            <person name="Wang L."/>
        </authorList>
    </citation>
    <scope>NUCLEOTIDE SEQUENCE [LARGE SCALE GENOMIC DNA]</scope>
    <source>
        <strain evidence="6">F13-1</strain>
    </source>
</reference>
<name>A0A231MZX1_9GAMM</name>
<dbReference type="EMBL" id="CP012621">
    <property type="protein sequence ID" value="ATG74707.1"/>
    <property type="molecule type" value="Genomic_DNA"/>
</dbReference>
<dbReference type="GO" id="GO:0032993">
    <property type="term" value="C:protein-DNA complex"/>
    <property type="evidence" value="ECO:0007669"/>
    <property type="project" value="TreeGrafter"/>
</dbReference>
<dbReference type="InterPro" id="IPR000847">
    <property type="entry name" value="LysR_HTH_N"/>
</dbReference>
<dbReference type="InterPro" id="IPR036388">
    <property type="entry name" value="WH-like_DNA-bd_sf"/>
</dbReference>
<dbReference type="Pfam" id="PF03466">
    <property type="entry name" value="LysR_substrate"/>
    <property type="match status" value="1"/>
</dbReference>
<organism evidence="5 6">
    <name type="scientific">Zobellella denitrificans</name>
    <dbReference type="NCBI Taxonomy" id="347534"/>
    <lineage>
        <taxon>Bacteria</taxon>
        <taxon>Pseudomonadati</taxon>
        <taxon>Pseudomonadota</taxon>
        <taxon>Gammaproteobacteria</taxon>
        <taxon>Aeromonadales</taxon>
        <taxon>Aeromonadaceae</taxon>
        <taxon>Zobellella</taxon>
    </lineage>
</organism>
<keyword evidence="3" id="KW-0238">DNA-binding</keyword>
<evidence type="ECO:0000256" key="4">
    <source>
        <dbReference type="ARBA" id="ARBA00023163"/>
    </source>
</evidence>
<dbReference type="AlphaFoldDB" id="A0A231MZX1"/>
<dbReference type="Gene3D" id="3.40.190.10">
    <property type="entry name" value="Periplasmic binding protein-like II"/>
    <property type="match status" value="2"/>
</dbReference>
<protein>
    <submittedName>
        <fullName evidence="5">LysR family transcriptional regulator</fullName>
    </submittedName>
</protein>
<dbReference type="SUPFAM" id="SSF46785">
    <property type="entry name" value="Winged helix' DNA-binding domain"/>
    <property type="match status" value="1"/>
</dbReference>
<dbReference type="KEGG" id="zdf:AN401_13260"/>
<dbReference type="GO" id="GO:0003677">
    <property type="term" value="F:DNA binding"/>
    <property type="evidence" value="ECO:0007669"/>
    <property type="project" value="UniProtKB-KW"/>
</dbReference>
<dbReference type="SUPFAM" id="SSF53850">
    <property type="entry name" value="Periplasmic binding protein-like II"/>
    <property type="match status" value="1"/>
</dbReference>
<keyword evidence="4" id="KW-0804">Transcription</keyword>
<keyword evidence="6" id="KW-1185">Reference proteome</keyword>
<dbReference type="Pfam" id="PF00126">
    <property type="entry name" value="HTH_1"/>
    <property type="match status" value="1"/>
</dbReference>
<evidence type="ECO:0000313" key="5">
    <source>
        <dbReference type="EMBL" id="ATG74707.1"/>
    </source>
</evidence>
<dbReference type="GO" id="GO:0003700">
    <property type="term" value="F:DNA-binding transcription factor activity"/>
    <property type="evidence" value="ECO:0007669"/>
    <property type="project" value="InterPro"/>
</dbReference>
<dbReference type="Gene3D" id="1.10.10.10">
    <property type="entry name" value="Winged helix-like DNA-binding domain superfamily/Winged helix DNA-binding domain"/>
    <property type="match status" value="1"/>
</dbReference>
<dbReference type="InterPro" id="IPR036390">
    <property type="entry name" value="WH_DNA-bd_sf"/>
</dbReference>
<dbReference type="PANTHER" id="PTHR30346:SF10">
    <property type="entry name" value="TRANSCRIPTIONAL REGULATOR OF OXIDATIVE STRESS OXYR"/>
    <property type="match status" value="1"/>
</dbReference>
<dbReference type="RefSeq" id="WP_094039229.1">
    <property type="nucleotide sequence ID" value="NZ_CP012621.1"/>
</dbReference>
<dbReference type="OrthoDB" id="9775392at2"/>
<accession>A0A231MZX1</accession>
<comment type="similarity">
    <text evidence="1">Belongs to the LysR transcriptional regulatory family.</text>
</comment>
<dbReference type="CDD" id="cd08411">
    <property type="entry name" value="PBP2_OxyR"/>
    <property type="match status" value="1"/>
</dbReference>
<dbReference type="InterPro" id="IPR005119">
    <property type="entry name" value="LysR_subst-bd"/>
</dbReference>
<gene>
    <name evidence="5" type="ORF">AN401_13260</name>
</gene>
<sequence>MSRLPSLKQLTYLVALDEHQNFNRAAKACFVSQSTLSTGLQNLESLLGGELIERDHKAFVMTPLGRQVVVRARELLAQTRELMELVEGQKGAMQGAIRLGCIPTIAPFLLSGLVQRCRRHYPELQLLLREDTTPQLLSLLRAGELDLLLLALPTDTEGLQTRVLGQDPFVLVMHQEQARRHGRVPVDYADLPDQSIFLLEQEHCLTEHAVSACKLTDSRKVNPFAATSLHTLVQMVGAGLGTTFLPQMAIDAGILANTEIVAMAPQGDKAYRDIGLVWRPTATRVETFYRLGELVSELL</sequence>
<evidence type="ECO:0000313" key="6">
    <source>
        <dbReference type="Proteomes" id="UP000217763"/>
    </source>
</evidence>